<evidence type="ECO:0000313" key="17">
    <source>
        <dbReference type="Proteomes" id="UP001153737"/>
    </source>
</evidence>
<evidence type="ECO:0000256" key="15">
    <source>
        <dbReference type="SAM" id="SignalP"/>
    </source>
</evidence>
<evidence type="ECO:0000256" key="14">
    <source>
        <dbReference type="ARBA" id="ARBA00031791"/>
    </source>
</evidence>
<keyword evidence="9" id="KW-0256">Endoplasmic reticulum</keyword>
<comment type="function">
    <text evidence="1">TRAP proteins are part of a complex whose function is to bind calcium to the ER membrane and thereby regulate the retention of ER resident proteins.</text>
</comment>
<evidence type="ECO:0000256" key="8">
    <source>
        <dbReference type="ARBA" id="ARBA00022729"/>
    </source>
</evidence>
<evidence type="ECO:0000256" key="13">
    <source>
        <dbReference type="ARBA" id="ARBA00023157"/>
    </source>
</evidence>
<evidence type="ECO:0000256" key="10">
    <source>
        <dbReference type="ARBA" id="ARBA00022843"/>
    </source>
</evidence>
<keyword evidence="12" id="KW-0472">Membrane</keyword>
<dbReference type="EMBL" id="OU896717">
    <property type="protein sequence ID" value="CAH1118554.1"/>
    <property type="molecule type" value="Genomic_DNA"/>
</dbReference>
<dbReference type="PANTHER" id="PTHR12731:SF1">
    <property type="entry name" value="TRANSLOCON-ASSOCIATED PROTEIN SUBUNIT DELTA"/>
    <property type="match status" value="1"/>
</dbReference>
<dbReference type="AlphaFoldDB" id="A0A9P0DDZ5"/>
<evidence type="ECO:0000256" key="3">
    <source>
        <dbReference type="ARBA" id="ARBA00009294"/>
    </source>
</evidence>
<comment type="subunit">
    <text evidence="4">Heterotetramer of TRAP-alpha, TRAP-beta, TRAP-delta and TRAP-gamma.</text>
</comment>
<keyword evidence="8 15" id="KW-0732">Signal</keyword>
<gene>
    <name evidence="16" type="ORF">PHAECO_LOCUS2419</name>
</gene>
<dbReference type="Proteomes" id="UP001153737">
    <property type="component" value="Chromosome 11"/>
</dbReference>
<protein>
    <recommendedName>
        <fullName evidence="5">Translocon-associated protein subunit delta</fullName>
    </recommendedName>
    <alternativeName>
        <fullName evidence="14">Signal sequence receptor subunit delta</fullName>
    </alternativeName>
</protein>
<evidence type="ECO:0000256" key="12">
    <source>
        <dbReference type="ARBA" id="ARBA00023136"/>
    </source>
</evidence>
<feature type="chain" id="PRO_5040347996" description="Translocon-associated protein subunit delta" evidence="15">
    <location>
        <begin position="22"/>
        <end position="169"/>
    </location>
</feature>
<keyword evidence="6" id="KW-1017">Isopeptide bond</keyword>
<keyword evidence="13" id="KW-1015">Disulfide bond</keyword>
<keyword evidence="7" id="KW-0812">Transmembrane</keyword>
<dbReference type="OrthoDB" id="10055808at2759"/>
<evidence type="ECO:0000256" key="1">
    <source>
        <dbReference type="ARBA" id="ARBA00002838"/>
    </source>
</evidence>
<organism evidence="16 17">
    <name type="scientific">Phaedon cochleariae</name>
    <name type="common">Mustard beetle</name>
    <dbReference type="NCBI Taxonomy" id="80249"/>
    <lineage>
        <taxon>Eukaryota</taxon>
        <taxon>Metazoa</taxon>
        <taxon>Ecdysozoa</taxon>
        <taxon>Arthropoda</taxon>
        <taxon>Hexapoda</taxon>
        <taxon>Insecta</taxon>
        <taxon>Pterygota</taxon>
        <taxon>Neoptera</taxon>
        <taxon>Endopterygota</taxon>
        <taxon>Coleoptera</taxon>
        <taxon>Polyphaga</taxon>
        <taxon>Cucujiformia</taxon>
        <taxon>Chrysomeloidea</taxon>
        <taxon>Chrysomelidae</taxon>
        <taxon>Chrysomelinae</taxon>
        <taxon>Chrysomelini</taxon>
        <taxon>Phaedon</taxon>
    </lineage>
</organism>
<dbReference type="PANTHER" id="PTHR12731">
    <property type="entry name" value="TRANSLOCON-ASSOCIATED PROTEIN, DELTA SUBUNIT"/>
    <property type="match status" value="1"/>
</dbReference>
<evidence type="ECO:0000256" key="2">
    <source>
        <dbReference type="ARBA" id="ARBA00004115"/>
    </source>
</evidence>
<sequence length="169" mass="18447">MASYSSIFPLVAIIFTFIVNSQQCTDPQIISTTYTTQDATILKQVAFISNFQVKCKKGEAGNLYASFKDTISPVASVDSGKYQISWTEDIKTAKTGDTLVKVYDESGYIALRKAMRAGEDVSGVGVFARIVVHHRGTYGGPWISCELLAAAFSIAIAYVAVHFRTKLLN</sequence>
<evidence type="ECO:0000256" key="4">
    <source>
        <dbReference type="ARBA" id="ARBA00011819"/>
    </source>
</evidence>
<evidence type="ECO:0000313" key="16">
    <source>
        <dbReference type="EMBL" id="CAH1118554.1"/>
    </source>
</evidence>
<dbReference type="Pfam" id="PF05404">
    <property type="entry name" value="TRAP-delta"/>
    <property type="match status" value="1"/>
</dbReference>
<proteinExistence type="inferred from homology"/>
<evidence type="ECO:0000256" key="5">
    <source>
        <dbReference type="ARBA" id="ARBA00014387"/>
    </source>
</evidence>
<evidence type="ECO:0000256" key="6">
    <source>
        <dbReference type="ARBA" id="ARBA00022499"/>
    </source>
</evidence>
<comment type="similarity">
    <text evidence="3">Belongs to the TRAP-delta family.</text>
</comment>
<comment type="subcellular location">
    <subcellularLocation>
        <location evidence="2">Endoplasmic reticulum membrane</location>
        <topology evidence="2">Single-pass type I membrane protein</topology>
    </subcellularLocation>
</comment>
<name>A0A9P0DDZ5_PHACE</name>
<keyword evidence="17" id="KW-1185">Reference proteome</keyword>
<keyword evidence="10" id="KW-0832">Ubl conjugation</keyword>
<reference evidence="16" key="1">
    <citation type="submission" date="2022-01" db="EMBL/GenBank/DDBJ databases">
        <authorList>
            <person name="King R."/>
        </authorList>
    </citation>
    <scope>NUCLEOTIDE SEQUENCE</scope>
</reference>
<feature type="signal peptide" evidence="15">
    <location>
        <begin position="1"/>
        <end position="21"/>
    </location>
</feature>
<reference evidence="16" key="2">
    <citation type="submission" date="2022-10" db="EMBL/GenBank/DDBJ databases">
        <authorList>
            <consortium name="ENA_rothamsted_submissions"/>
            <consortium name="culmorum"/>
            <person name="King R."/>
        </authorList>
    </citation>
    <scope>NUCLEOTIDE SEQUENCE</scope>
</reference>
<dbReference type="GO" id="GO:0005789">
    <property type="term" value="C:endoplasmic reticulum membrane"/>
    <property type="evidence" value="ECO:0007669"/>
    <property type="project" value="UniProtKB-SubCell"/>
</dbReference>
<dbReference type="InterPro" id="IPR008855">
    <property type="entry name" value="TRAP-delta"/>
</dbReference>
<evidence type="ECO:0000256" key="9">
    <source>
        <dbReference type="ARBA" id="ARBA00022824"/>
    </source>
</evidence>
<accession>A0A9P0DDZ5</accession>
<evidence type="ECO:0000256" key="11">
    <source>
        <dbReference type="ARBA" id="ARBA00022989"/>
    </source>
</evidence>
<keyword evidence="11" id="KW-1133">Transmembrane helix</keyword>
<evidence type="ECO:0000256" key="7">
    <source>
        <dbReference type="ARBA" id="ARBA00022692"/>
    </source>
</evidence>